<organism evidence="2">
    <name type="scientific">Amblyomma cajennense</name>
    <name type="common">Cayenne tick</name>
    <name type="synonym">Acarus cajennensis</name>
    <dbReference type="NCBI Taxonomy" id="34607"/>
    <lineage>
        <taxon>Eukaryota</taxon>
        <taxon>Metazoa</taxon>
        <taxon>Ecdysozoa</taxon>
        <taxon>Arthropoda</taxon>
        <taxon>Chelicerata</taxon>
        <taxon>Arachnida</taxon>
        <taxon>Acari</taxon>
        <taxon>Parasitiformes</taxon>
        <taxon>Ixodida</taxon>
        <taxon>Ixodoidea</taxon>
        <taxon>Ixodidae</taxon>
        <taxon>Amblyomminae</taxon>
        <taxon>Amblyomma</taxon>
    </lineage>
</organism>
<proteinExistence type="evidence at transcript level"/>
<reference evidence="2" key="1">
    <citation type="submission" date="2014-03" db="EMBL/GenBank/DDBJ databases">
        <title>The sialotranscriptome of Amblyomma triste, Amblyomma parvum and Amblyomma cajennense ticks, uncovered by 454-based RNA-seq.</title>
        <authorList>
            <person name="Garcia G.R."/>
            <person name="Gardinassi L.G."/>
            <person name="Ribeiro J.M."/>
            <person name="Anatriello E."/>
            <person name="Ferreira B.R."/>
            <person name="Moreira H.N."/>
            <person name="Mafra C."/>
            <person name="Olegario M.M."/>
            <person name="Szabo P.J."/>
            <person name="Miranda-Santos I.K."/>
            <person name="Maruyama S.R."/>
        </authorList>
    </citation>
    <scope>NUCLEOTIDE SEQUENCE</scope>
    <source>
        <strain evidence="2">Uberlandia</strain>
        <tissue evidence="2">Salivary glands</tissue>
    </source>
</reference>
<evidence type="ECO:0000256" key="1">
    <source>
        <dbReference type="SAM" id="SignalP"/>
    </source>
</evidence>
<keyword evidence="1" id="KW-0732">Signal</keyword>
<evidence type="ECO:0000313" key="2">
    <source>
        <dbReference type="EMBL" id="JAC18714.1"/>
    </source>
</evidence>
<feature type="signal peptide" evidence="1">
    <location>
        <begin position="1"/>
        <end position="22"/>
    </location>
</feature>
<protein>
    <submittedName>
        <fullName evidence="2">Putative secreted protein</fullName>
    </submittedName>
</protein>
<accession>A0A023FDA7</accession>
<dbReference type="EMBL" id="GBBK01005768">
    <property type="protein sequence ID" value="JAC18714.1"/>
    <property type="molecule type" value="mRNA"/>
</dbReference>
<sequence length="66" mass="7248">MLWRTFLSNGSVLAVFLCSSHCMVQVARDVALASHTLILLPEGMAPVKGRLMSNCSMAKHLLCCHF</sequence>
<dbReference type="AlphaFoldDB" id="A0A023FDA7"/>
<name>A0A023FDA7_AMBCJ</name>
<feature type="chain" id="PRO_5001520762" evidence="1">
    <location>
        <begin position="23"/>
        <end position="66"/>
    </location>
</feature>